<dbReference type="InterPro" id="IPR004276">
    <property type="entry name" value="GlycoTrans_28_N"/>
</dbReference>
<protein>
    <submittedName>
        <fullName evidence="5">O-mycaminosyltylonolide 6-deoxyallosyltransferase</fullName>
        <ecNumber evidence="5">2.4.1.317</ecNumber>
    </submittedName>
</protein>
<dbReference type="PANTHER" id="PTHR48050">
    <property type="entry name" value="STEROL 3-BETA-GLUCOSYLTRANSFERASE"/>
    <property type="match status" value="1"/>
</dbReference>
<sequence>MGPASAAVSRIGLAAIGSRGDVEPLLVLGAALHDRGHDVLFASSENMRDAAEKAGLRFHPITPATPDDVLADPEFRALLRRTTSPGRIARAMPRPTVEQRRSTLAELVAATADLDVVVHTPHTRAAVWAGPAPARWCTAALWPVTPTKSAPAFGFPALGPFNRTTYRLVAAGEWRFFREAVAAVRADAGLPPLSRPPGPPVGHHVLHPFSRAVFPVPGDWPDTVHVTGHWFGPGTGPDPDLAAFVAGGTPPVVATFGSTWVVDPDRALEAALAATRRARRRLVVVGGPETSLPDEVLRVTDADFGWLFPRAAAVVHHGGQGTTAAALRAGVPQVVVPGFADQPYWSRRIAGLGVAAAPIPLPELTADRLGTAVAQVVSDPGFRTRAEALAGAVRAEPGVEAACRVVEGLS</sequence>
<accession>A0A7W7T4W0</accession>
<evidence type="ECO:0000256" key="2">
    <source>
        <dbReference type="ARBA" id="ARBA00023194"/>
    </source>
</evidence>
<keyword evidence="2" id="KW-0045">Antibiotic biosynthesis</keyword>
<evidence type="ECO:0000313" key="6">
    <source>
        <dbReference type="Proteomes" id="UP000542674"/>
    </source>
</evidence>
<dbReference type="Proteomes" id="UP000542674">
    <property type="component" value="Unassembled WGS sequence"/>
</dbReference>
<dbReference type="InterPro" id="IPR002213">
    <property type="entry name" value="UDP_glucos_trans"/>
</dbReference>
<dbReference type="SUPFAM" id="SSF53756">
    <property type="entry name" value="UDP-Glycosyltransferase/glycogen phosphorylase"/>
    <property type="match status" value="1"/>
</dbReference>
<dbReference type="EC" id="2.4.1.317" evidence="5"/>
<evidence type="ECO:0000256" key="1">
    <source>
        <dbReference type="ARBA" id="ARBA00004660"/>
    </source>
</evidence>
<keyword evidence="6" id="KW-1185">Reference proteome</keyword>
<comment type="caution">
    <text evidence="5">The sequence shown here is derived from an EMBL/GenBank/DDBJ whole genome shotgun (WGS) entry which is preliminary data.</text>
</comment>
<evidence type="ECO:0000259" key="4">
    <source>
        <dbReference type="Pfam" id="PF06722"/>
    </source>
</evidence>
<evidence type="ECO:0000313" key="5">
    <source>
        <dbReference type="EMBL" id="MBB4966644.1"/>
    </source>
</evidence>
<feature type="domain" description="Glycosyltransferase family 28 N-terminal" evidence="3">
    <location>
        <begin position="11"/>
        <end position="92"/>
    </location>
</feature>
<feature type="domain" description="Erythromycin biosynthesis protein CIII-like C-terminal" evidence="4">
    <location>
        <begin position="290"/>
        <end position="398"/>
    </location>
</feature>
<dbReference type="UniPathway" id="UPA00162"/>
<evidence type="ECO:0000259" key="3">
    <source>
        <dbReference type="Pfam" id="PF03033"/>
    </source>
</evidence>
<comment type="pathway">
    <text evidence="1">Antibiotic biosynthesis; vancomycin biosynthesis.</text>
</comment>
<dbReference type="InterPro" id="IPR010610">
    <property type="entry name" value="EryCIII-like_C"/>
</dbReference>
<proteinExistence type="predicted"/>
<gene>
    <name evidence="5" type="ORF">F4559_004003</name>
</gene>
<organism evidence="5 6">
    <name type="scientific">Saccharothrix violaceirubra</name>
    <dbReference type="NCBI Taxonomy" id="413306"/>
    <lineage>
        <taxon>Bacteria</taxon>
        <taxon>Bacillati</taxon>
        <taxon>Actinomycetota</taxon>
        <taxon>Actinomycetes</taxon>
        <taxon>Pseudonocardiales</taxon>
        <taxon>Pseudonocardiaceae</taxon>
        <taxon>Saccharothrix</taxon>
    </lineage>
</organism>
<dbReference type="Gene3D" id="3.40.50.2000">
    <property type="entry name" value="Glycogen Phosphorylase B"/>
    <property type="match status" value="2"/>
</dbReference>
<dbReference type="FunFam" id="3.40.50.2000:FF:000009">
    <property type="entry name" value="Sterol 3-beta-glucosyltransferase UGT80A2"/>
    <property type="match status" value="1"/>
</dbReference>
<dbReference type="AlphaFoldDB" id="A0A7W7T4W0"/>
<dbReference type="GO" id="GO:0016758">
    <property type="term" value="F:hexosyltransferase activity"/>
    <property type="evidence" value="ECO:0007669"/>
    <property type="project" value="InterPro"/>
</dbReference>
<dbReference type="Pfam" id="PF03033">
    <property type="entry name" value="Glyco_transf_28"/>
    <property type="match status" value="1"/>
</dbReference>
<dbReference type="GO" id="GO:0008194">
    <property type="term" value="F:UDP-glycosyltransferase activity"/>
    <property type="evidence" value="ECO:0007669"/>
    <property type="project" value="InterPro"/>
</dbReference>
<dbReference type="RefSeq" id="WP_184670779.1">
    <property type="nucleotide sequence ID" value="NZ_BAABAI010000022.1"/>
</dbReference>
<dbReference type="EMBL" id="JACHJS010000001">
    <property type="protein sequence ID" value="MBB4966644.1"/>
    <property type="molecule type" value="Genomic_DNA"/>
</dbReference>
<dbReference type="PANTHER" id="PTHR48050:SF13">
    <property type="entry name" value="STEROL 3-BETA-GLUCOSYLTRANSFERASE UGT80A2"/>
    <property type="match status" value="1"/>
</dbReference>
<dbReference type="GO" id="GO:0033072">
    <property type="term" value="P:vancomycin biosynthetic process"/>
    <property type="evidence" value="ECO:0007669"/>
    <property type="project" value="UniProtKB-UniPathway"/>
</dbReference>
<dbReference type="GO" id="GO:0005975">
    <property type="term" value="P:carbohydrate metabolic process"/>
    <property type="evidence" value="ECO:0007669"/>
    <property type="project" value="InterPro"/>
</dbReference>
<reference evidence="5 6" key="1">
    <citation type="submission" date="2020-08" db="EMBL/GenBank/DDBJ databases">
        <title>Sequencing the genomes of 1000 actinobacteria strains.</title>
        <authorList>
            <person name="Klenk H.-P."/>
        </authorList>
    </citation>
    <scope>NUCLEOTIDE SEQUENCE [LARGE SCALE GENOMIC DNA]</scope>
    <source>
        <strain evidence="5 6">DSM 45084</strain>
    </source>
</reference>
<keyword evidence="5" id="KW-0328">Glycosyltransferase</keyword>
<dbReference type="InterPro" id="IPR050426">
    <property type="entry name" value="Glycosyltransferase_28"/>
</dbReference>
<dbReference type="Pfam" id="PF06722">
    <property type="entry name" value="EryCIII-like_C"/>
    <property type="match status" value="1"/>
</dbReference>
<keyword evidence="5" id="KW-0808">Transferase</keyword>
<dbReference type="CDD" id="cd03784">
    <property type="entry name" value="GT1_Gtf-like"/>
    <property type="match status" value="1"/>
</dbReference>
<name>A0A7W7T4W0_9PSEU</name>